<dbReference type="Gene3D" id="2.40.170.20">
    <property type="entry name" value="TonB-dependent receptor, beta-barrel domain"/>
    <property type="match status" value="1"/>
</dbReference>
<keyword evidence="4" id="KW-0675">Receptor</keyword>
<dbReference type="OrthoDB" id="1264254at2"/>
<keyword evidence="3" id="KW-0998">Cell outer membrane</keyword>
<evidence type="ECO:0000313" key="5">
    <source>
        <dbReference type="Proteomes" id="UP000036520"/>
    </source>
</evidence>
<evidence type="ECO:0000313" key="4">
    <source>
        <dbReference type="EMBL" id="AKP53570.1"/>
    </source>
</evidence>
<proteinExistence type="predicted"/>
<gene>
    <name evidence="4" type="ORF">CA2015_4221</name>
</gene>
<evidence type="ECO:0000256" key="2">
    <source>
        <dbReference type="ARBA" id="ARBA00023136"/>
    </source>
</evidence>
<comment type="subcellular location">
    <subcellularLocation>
        <location evidence="1">Cell outer membrane</location>
    </subcellularLocation>
</comment>
<protein>
    <submittedName>
        <fullName evidence="4">Putative TonB-dependent receptor</fullName>
    </submittedName>
</protein>
<dbReference type="GO" id="GO:0009279">
    <property type="term" value="C:cell outer membrane"/>
    <property type="evidence" value="ECO:0007669"/>
    <property type="project" value="UniProtKB-SubCell"/>
</dbReference>
<evidence type="ECO:0000256" key="1">
    <source>
        <dbReference type="ARBA" id="ARBA00004442"/>
    </source>
</evidence>
<dbReference type="InterPro" id="IPR036942">
    <property type="entry name" value="Beta-barrel_TonB_sf"/>
</dbReference>
<dbReference type="RefSeq" id="WP_048643666.1">
    <property type="nucleotide sequence ID" value="NZ_CP012040.1"/>
</dbReference>
<sequence length="557" mass="63999">MKPIKYLLTGLMIVSGAVQGISQETAEPQRGEIRDTEFIIRKDRVLSLPRQLRVFEKSPALPPVSTSINYNYQVKNFDATLAPVDIKFQPYEKSFPKPDNDQTQAIVKLGYGNYSSPLIQADYHNMSNDDYTYGAHFKHQGFYTGPVDGINSAEDHTDLLLNGSLYRDDFEVYGRLGYERDMHHFYGYTVDPENLVMQDSIRQVLGTIKAMAGLRRVERTEPFDYEANVALRLFNDRFDAKESEVVVRANAGFRANDFLKGGINSLLAFTSPSDIYYDDIQRNYFKLQPYVQYAKDAFKIKVGANVIQENDIVPNKTKEFHVYPLLNLSYHVVPELGIYGSYEGDVIRNTYYDFIQENPFLGPSENLKNTIKNFQIDAGITGKANDQANYKVGFKYGDFTNMHFYGNNEMDSTRFQLIYDNNSKVLEYHASLDYTFDEWYQLDASAHFYQYTLDEIDAAWHRPEWEAKLNNTFTPDEKWLIHANINAMGGIDVINLASDSQRKLGTIVDLQIGADYSFTNRISAFIYGNNLLNQKYQRFNNYQVRAIQVIGGVGFKF</sequence>
<organism evidence="4 5">
    <name type="scientific">Cyclobacterium amurskyense</name>
    <dbReference type="NCBI Taxonomy" id="320787"/>
    <lineage>
        <taxon>Bacteria</taxon>
        <taxon>Pseudomonadati</taxon>
        <taxon>Bacteroidota</taxon>
        <taxon>Cytophagia</taxon>
        <taxon>Cytophagales</taxon>
        <taxon>Cyclobacteriaceae</taxon>
        <taxon>Cyclobacterium</taxon>
    </lineage>
</organism>
<dbReference type="Proteomes" id="UP000036520">
    <property type="component" value="Chromosome"/>
</dbReference>
<dbReference type="SUPFAM" id="SSF56935">
    <property type="entry name" value="Porins"/>
    <property type="match status" value="1"/>
</dbReference>
<dbReference type="KEGG" id="camu:CA2015_4221"/>
<name>A0A0H4PKL1_9BACT</name>
<keyword evidence="2" id="KW-0472">Membrane</keyword>
<accession>A0A0H4PKL1</accession>
<dbReference type="EMBL" id="CP012040">
    <property type="protein sequence ID" value="AKP53570.1"/>
    <property type="molecule type" value="Genomic_DNA"/>
</dbReference>
<dbReference type="STRING" id="320787.CA2015_4221"/>
<reference evidence="4 5" key="1">
    <citation type="submission" date="2015-07" db="EMBL/GenBank/DDBJ databases">
        <authorList>
            <person name="Kim K.M."/>
        </authorList>
    </citation>
    <scope>NUCLEOTIDE SEQUENCE [LARGE SCALE GENOMIC DNA]</scope>
    <source>
        <strain evidence="4 5">KCTC 12363</strain>
    </source>
</reference>
<keyword evidence="5" id="KW-1185">Reference proteome</keyword>
<evidence type="ECO:0000256" key="3">
    <source>
        <dbReference type="ARBA" id="ARBA00023237"/>
    </source>
</evidence>
<dbReference type="AlphaFoldDB" id="A0A0H4PKL1"/>